<comment type="caution">
    <text evidence="7">The sequence shown here is derived from an EMBL/GenBank/DDBJ whole genome shotgun (WGS) entry which is preliminary data.</text>
</comment>
<accession>K6WS11</accession>
<evidence type="ECO:0000256" key="5">
    <source>
        <dbReference type="SAM" id="Phobius"/>
    </source>
</evidence>
<keyword evidence="2 5" id="KW-0812">Transmembrane</keyword>
<evidence type="ECO:0000313" key="7">
    <source>
        <dbReference type="EMBL" id="GAB94862.1"/>
    </source>
</evidence>
<organism evidence="7 8">
    <name type="scientific">Kineosphaera limosa NBRC 100340</name>
    <dbReference type="NCBI Taxonomy" id="1184609"/>
    <lineage>
        <taxon>Bacteria</taxon>
        <taxon>Bacillati</taxon>
        <taxon>Actinomycetota</taxon>
        <taxon>Actinomycetes</taxon>
        <taxon>Micrococcales</taxon>
        <taxon>Dermatophilaceae</taxon>
        <taxon>Kineosphaera</taxon>
    </lineage>
</organism>
<feature type="transmembrane region" description="Helical" evidence="5">
    <location>
        <begin position="79"/>
        <end position="98"/>
    </location>
</feature>
<sequence>MAVHRWLSLGMSVFLVAHIVTAIADGYVDIGWLATVVPFTSGYETLWVGLGTIAVDLLLALIVTSLLRHRIAERTWRFVHWFAYAMWPVAVVHGFAMSTANQPLLRAATIVCGAVGLAAATWRLLTTPADRAQRRAVAAQEWA</sequence>
<evidence type="ECO:0000313" key="8">
    <source>
        <dbReference type="Proteomes" id="UP000008366"/>
    </source>
</evidence>
<gene>
    <name evidence="7" type="ORF">KILIM_013_00170</name>
</gene>
<protein>
    <recommendedName>
        <fullName evidence="6">Ferric oxidoreductase domain-containing protein</fullName>
    </recommendedName>
</protein>
<dbReference type="eggNOG" id="COG4097">
    <property type="taxonomic scope" value="Bacteria"/>
</dbReference>
<reference evidence="7 8" key="1">
    <citation type="submission" date="2012-08" db="EMBL/GenBank/DDBJ databases">
        <title>Whole genome shotgun sequence of Kineosphaera limosa NBRC 100340.</title>
        <authorList>
            <person name="Yoshida I."/>
            <person name="Isaki S."/>
            <person name="Hosoyama A."/>
            <person name="Tsuchikane K."/>
            <person name="Katsumata H."/>
            <person name="Ando Y."/>
            <person name="Ohji S."/>
            <person name="Hamada M."/>
            <person name="Tamura T."/>
            <person name="Yamazoe A."/>
            <person name="Yamazaki S."/>
            <person name="Fujita N."/>
        </authorList>
    </citation>
    <scope>NUCLEOTIDE SEQUENCE [LARGE SCALE GENOMIC DNA]</scope>
    <source>
        <strain evidence="7 8">NBRC 100340</strain>
    </source>
</reference>
<evidence type="ECO:0000259" key="6">
    <source>
        <dbReference type="Pfam" id="PF01794"/>
    </source>
</evidence>
<dbReference type="STRING" id="1184609.KILIM_013_00170"/>
<keyword evidence="8" id="KW-1185">Reference proteome</keyword>
<evidence type="ECO:0000256" key="1">
    <source>
        <dbReference type="ARBA" id="ARBA00004141"/>
    </source>
</evidence>
<comment type="subcellular location">
    <subcellularLocation>
        <location evidence="1">Membrane</location>
        <topology evidence="1">Multi-pass membrane protein</topology>
    </subcellularLocation>
</comment>
<dbReference type="Proteomes" id="UP000008366">
    <property type="component" value="Unassembled WGS sequence"/>
</dbReference>
<keyword evidence="4 5" id="KW-0472">Membrane</keyword>
<dbReference type="Pfam" id="PF01794">
    <property type="entry name" value="Ferric_reduct"/>
    <property type="match status" value="1"/>
</dbReference>
<keyword evidence="3 5" id="KW-1133">Transmembrane helix</keyword>
<name>K6WS11_9MICO</name>
<dbReference type="GO" id="GO:0016020">
    <property type="term" value="C:membrane"/>
    <property type="evidence" value="ECO:0007669"/>
    <property type="project" value="UniProtKB-SubCell"/>
</dbReference>
<feature type="domain" description="Ferric oxidoreductase" evidence="6">
    <location>
        <begin position="2"/>
        <end position="90"/>
    </location>
</feature>
<dbReference type="EMBL" id="BAHD01000013">
    <property type="protein sequence ID" value="GAB94862.1"/>
    <property type="molecule type" value="Genomic_DNA"/>
</dbReference>
<dbReference type="AlphaFoldDB" id="K6WS11"/>
<evidence type="ECO:0000256" key="3">
    <source>
        <dbReference type="ARBA" id="ARBA00022989"/>
    </source>
</evidence>
<feature type="transmembrane region" description="Helical" evidence="5">
    <location>
        <begin position="104"/>
        <end position="125"/>
    </location>
</feature>
<feature type="transmembrane region" description="Helical" evidence="5">
    <location>
        <begin position="46"/>
        <end position="67"/>
    </location>
</feature>
<evidence type="ECO:0000256" key="2">
    <source>
        <dbReference type="ARBA" id="ARBA00022692"/>
    </source>
</evidence>
<evidence type="ECO:0000256" key="4">
    <source>
        <dbReference type="ARBA" id="ARBA00023136"/>
    </source>
</evidence>
<dbReference type="InterPro" id="IPR013130">
    <property type="entry name" value="Fe3_Rdtase_TM_dom"/>
</dbReference>
<proteinExistence type="predicted"/>